<dbReference type="Proteomes" id="UP001371456">
    <property type="component" value="Unassembled WGS sequence"/>
</dbReference>
<comment type="caution">
    <text evidence="1">The sequence shown here is derived from an EMBL/GenBank/DDBJ whole genome shotgun (WGS) entry which is preliminary data.</text>
</comment>
<accession>A0AAN8U566</accession>
<reference evidence="1 2" key="1">
    <citation type="submission" date="2024-02" db="EMBL/GenBank/DDBJ databases">
        <title>de novo genome assembly of Solanum bulbocastanum strain 11H21.</title>
        <authorList>
            <person name="Hosaka A.J."/>
        </authorList>
    </citation>
    <scope>NUCLEOTIDE SEQUENCE [LARGE SCALE GENOMIC DNA]</scope>
    <source>
        <tissue evidence="1">Young leaves</tissue>
    </source>
</reference>
<dbReference type="EMBL" id="JBANQN010000002">
    <property type="protein sequence ID" value="KAK6797071.1"/>
    <property type="molecule type" value="Genomic_DNA"/>
</dbReference>
<keyword evidence="2" id="KW-1185">Reference proteome</keyword>
<evidence type="ECO:0000313" key="2">
    <source>
        <dbReference type="Proteomes" id="UP001371456"/>
    </source>
</evidence>
<name>A0AAN8U566_SOLBU</name>
<organism evidence="1 2">
    <name type="scientific">Solanum bulbocastanum</name>
    <name type="common">Wild potato</name>
    <dbReference type="NCBI Taxonomy" id="147425"/>
    <lineage>
        <taxon>Eukaryota</taxon>
        <taxon>Viridiplantae</taxon>
        <taxon>Streptophyta</taxon>
        <taxon>Embryophyta</taxon>
        <taxon>Tracheophyta</taxon>
        <taxon>Spermatophyta</taxon>
        <taxon>Magnoliopsida</taxon>
        <taxon>eudicotyledons</taxon>
        <taxon>Gunneridae</taxon>
        <taxon>Pentapetalae</taxon>
        <taxon>asterids</taxon>
        <taxon>lamiids</taxon>
        <taxon>Solanales</taxon>
        <taxon>Solanaceae</taxon>
        <taxon>Solanoideae</taxon>
        <taxon>Solaneae</taxon>
        <taxon>Solanum</taxon>
    </lineage>
</organism>
<protein>
    <submittedName>
        <fullName evidence="1">Uncharacterized protein</fullName>
    </submittedName>
</protein>
<dbReference type="AlphaFoldDB" id="A0AAN8U566"/>
<proteinExistence type="predicted"/>
<evidence type="ECO:0000313" key="1">
    <source>
        <dbReference type="EMBL" id="KAK6797071.1"/>
    </source>
</evidence>
<gene>
    <name evidence="1" type="ORF">RDI58_004772</name>
</gene>
<sequence length="18" mass="2157">MPHYKLFCLSTNLPTLYD</sequence>